<dbReference type="AlphaFoldDB" id="A0A1Q8Q6L5"/>
<name>A0A1Q8Q6L5_9BACI</name>
<comment type="caution">
    <text evidence="1">The sequence shown here is derived from an EMBL/GenBank/DDBJ whole genome shotgun (WGS) entry which is preliminary data.</text>
</comment>
<evidence type="ECO:0000313" key="2">
    <source>
        <dbReference type="Proteomes" id="UP000185568"/>
    </source>
</evidence>
<proteinExistence type="predicted"/>
<dbReference type="RefSeq" id="WP_075398013.1">
    <property type="nucleotide sequence ID" value="NZ_MSDU01000012.1"/>
</dbReference>
<keyword evidence="2" id="KW-1185">Reference proteome</keyword>
<reference evidence="1 2" key="1">
    <citation type="submission" date="2016-12" db="EMBL/GenBank/DDBJ databases">
        <title>Domibacillus antri genome sequencing.</title>
        <authorList>
            <person name="Verma A."/>
            <person name="Krishnamurthi S."/>
        </authorList>
    </citation>
    <scope>NUCLEOTIDE SEQUENCE [LARGE SCALE GENOMIC DNA]</scope>
    <source>
        <strain evidence="1 2">XD80</strain>
    </source>
</reference>
<organism evidence="1 2">
    <name type="scientific">Domibacillus antri</name>
    <dbReference type="NCBI Taxonomy" id="1714264"/>
    <lineage>
        <taxon>Bacteria</taxon>
        <taxon>Bacillati</taxon>
        <taxon>Bacillota</taxon>
        <taxon>Bacilli</taxon>
        <taxon>Bacillales</taxon>
        <taxon>Bacillaceae</taxon>
        <taxon>Domibacillus</taxon>
    </lineage>
</organism>
<evidence type="ECO:0008006" key="3">
    <source>
        <dbReference type="Google" id="ProtNLM"/>
    </source>
</evidence>
<gene>
    <name evidence="1" type="ORF">BTO30_06995</name>
</gene>
<evidence type="ECO:0000313" key="1">
    <source>
        <dbReference type="EMBL" id="OLN22935.1"/>
    </source>
</evidence>
<dbReference type="Proteomes" id="UP000185568">
    <property type="component" value="Unassembled WGS sequence"/>
</dbReference>
<protein>
    <recommendedName>
        <fullName evidence="3">GNAT family N-acetyltransferase</fullName>
    </recommendedName>
</protein>
<dbReference type="OrthoDB" id="2843259at2"/>
<sequence length="178" mass="21555">MPAHLVRTDQDFKRYTDIWLPIWIERGYELESYTIPGINRYIFFDIYGDYGSVEIIPYQFKKSPINDNFPFNRYLFLKDMKTAEVDKLAIKKDVQSVKKLHEIMSFLTNYFIYSGFDCYIALLNPQVYEAFIWRFKIPITKLSIPDFETPYVPVLFKVEELKKSLYYERMKRKALKMW</sequence>
<accession>A0A1Q8Q6L5</accession>
<dbReference type="EMBL" id="MSDU01000012">
    <property type="protein sequence ID" value="OLN22935.1"/>
    <property type="molecule type" value="Genomic_DNA"/>
</dbReference>